<dbReference type="InterPro" id="IPR023772">
    <property type="entry name" value="DNA-bd_HTH_TetR-type_CS"/>
</dbReference>
<dbReference type="STRING" id="582851.GCA_900162665_03327"/>
<dbReference type="GO" id="GO:0045892">
    <property type="term" value="P:negative regulation of DNA-templated transcription"/>
    <property type="evidence" value="ECO:0007669"/>
    <property type="project" value="UniProtKB-ARBA"/>
</dbReference>
<evidence type="ECO:0000313" key="9">
    <source>
        <dbReference type="Proteomes" id="UP000321558"/>
    </source>
</evidence>
<dbReference type="OrthoDB" id="9812993at2"/>
<dbReference type="InterPro" id="IPR050624">
    <property type="entry name" value="HTH-type_Tx_Regulator"/>
</dbReference>
<dbReference type="PROSITE" id="PS50977">
    <property type="entry name" value="HTH_TETR_2"/>
    <property type="match status" value="1"/>
</dbReference>
<dbReference type="AlphaFoldDB" id="A0A511ZHF2"/>
<organism evidence="8 9">
    <name type="scientific">Oceanobacillus sojae</name>
    <dbReference type="NCBI Taxonomy" id="582851"/>
    <lineage>
        <taxon>Bacteria</taxon>
        <taxon>Bacillati</taxon>
        <taxon>Bacillota</taxon>
        <taxon>Bacilli</taxon>
        <taxon>Bacillales</taxon>
        <taxon>Bacillaceae</taxon>
        <taxon>Oceanobacillus</taxon>
    </lineage>
</organism>
<dbReference type="PANTHER" id="PTHR43479">
    <property type="entry name" value="ACREF/ENVCD OPERON REPRESSOR-RELATED"/>
    <property type="match status" value="1"/>
</dbReference>
<dbReference type="PROSITE" id="PS01081">
    <property type="entry name" value="HTH_TETR_1"/>
    <property type="match status" value="1"/>
</dbReference>
<feature type="coiled-coil region" evidence="6">
    <location>
        <begin position="218"/>
        <end position="255"/>
    </location>
</feature>
<keyword evidence="3 5" id="KW-0238">DNA-binding</keyword>
<dbReference type="EMBL" id="BJYM01000005">
    <property type="protein sequence ID" value="GEN86874.1"/>
    <property type="molecule type" value="Genomic_DNA"/>
</dbReference>
<feature type="DNA-binding region" description="H-T-H motif" evidence="5">
    <location>
        <begin position="25"/>
        <end position="44"/>
    </location>
</feature>
<keyword evidence="6" id="KW-0175">Coiled coil</keyword>
<dbReference type="SUPFAM" id="SSF46689">
    <property type="entry name" value="Homeodomain-like"/>
    <property type="match status" value="1"/>
</dbReference>
<dbReference type="InterPro" id="IPR009057">
    <property type="entry name" value="Homeodomain-like_sf"/>
</dbReference>
<accession>A0A511ZHF2</accession>
<evidence type="ECO:0000256" key="1">
    <source>
        <dbReference type="ARBA" id="ARBA00022491"/>
    </source>
</evidence>
<evidence type="ECO:0000256" key="2">
    <source>
        <dbReference type="ARBA" id="ARBA00023015"/>
    </source>
</evidence>
<evidence type="ECO:0000256" key="3">
    <source>
        <dbReference type="ARBA" id="ARBA00023125"/>
    </source>
</evidence>
<name>A0A511ZHF2_9BACI</name>
<dbReference type="RefSeq" id="WP_147209888.1">
    <property type="nucleotide sequence ID" value="NZ_BJYM01000005.1"/>
</dbReference>
<protein>
    <submittedName>
        <fullName evidence="8">Putative HTH-type transcriptional regulator YerO</fullName>
    </submittedName>
</protein>
<dbReference type="PANTHER" id="PTHR43479:SF22">
    <property type="entry name" value="TRANSCRIPTIONAL REGULATOR, TETR FAMILY"/>
    <property type="match status" value="1"/>
</dbReference>
<dbReference type="Proteomes" id="UP000321558">
    <property type="component" value="Unassembled WGS sequence"/>
</dbReference>
<sequence length="296" mass="34956">MMDKKEEIMQAAIHLFSKKGYSATSVQEIANECRISKGTLYNFFDSKEELLIQVIRHNQRKMLRQAENISLDSTLPPKEKLIQKLVVQFDGIRENKDYMSMLLTALPPHDNPKISLLMKRIRISMMNWYKDCFIEAYGSKVKPYIWDLTLMLQGTLKEYISLIFRDHKELDFEDVARFVIERLDTMIHHTSDAEPVLTPWKMEEYEAYKADLDSKSPEEQINQLLEELEKKVKKLALHDEEKEEYISAMQSLQKEIYEKKPKMFLIKSLLLFLAQEEECQPLVHRVEIFLNTLQAT</sequence>
<evidence type="ECO:0000259" key="7">
    <source>
        <dbReference type="PROSITE" id="PS50977"/>
    </source>
</evidence>
<keyword evidence="1" id="KW-0678">Repressor</keyword>
<dbReference type="Gene3D" id="1.10.10.60">
    <property type="entry name" value="Homeodomain-like"/>
    <property type="match status" value="1"/>
</dbReference>
<proteinExistence type="predicted"/>
<dbReference type="InterPro" id="IPR001647">
    <property type="entry name" value="HTH_TetR"/>
</dbReference>
<dbReference type="Pfam" id="PF00440">
    <property type="entry name" value="TetR_N"/>
    <property type="match status" value="1"/>
</dbReference>
<comment type="caution">
    <text evidence="8">The sequence shown here is derived from an EMBL/GenBank/DDBJ whole genome shotgun (WGS) entry which is preliminary data.</text>
</comment>
<dbReference type="Gene3D" id="1.10.357.10">
    <property type="entry name" value="Tetracycline Repressor, domain 2"/>
    <property type="match status" value="1"/>
</dbReference>
<evidence type="ECO:0000256" key="5">
    <source>
        <dbReference type="PROSITE-ProRule" id="PRU00335"/>
    </source>
</evidence>
<keyword evidence="2" id="KW-0805">Transcription regulation</keyword>
<reference evidence="8 9" key="1">
    <citation type="submission" date="2019-07" db="EMBL/GenBank/DDBJ databases">
        <title>Whole genome shotgun sequence of Oceanobacillus sojae NBRC 105379.</title>
        <authorList>
            <person name="Hosoyama A."/>
            <person name="Uohara A."/>
            <person name="Ohji S."/>
            <person name="Ichikawa N."/>
        </authorList>
    </citation>
    <scope>NUCLEOTIDE SEQUENCE [LARGE SCALE GENOMIC DNA]</scope>
    <source>
        <strain evidence="8 9">NBRC 105379</strain>
    </source>
</reference>
<dbReference type="GO" id="GO:0003677">
    <property type="term" value="F:DNA binding"/>
    <property type="evidence" value="ECO:0007669"/>
    <property type="project" value="UniProtKB-UniRule"/>
</dbReference>
<gene>
    <name evidence="8" type="primary">yerO</name>
    <name evidence="8" type="ORF">OSO01_16130</name>
</gene>
<feature type="domain" description="HTH tetR-type" evidence="7">
    <location>
        <begin position="2"/>
        <end position="62"/>
    </location>
</feature>
<dbReference type="PRINTS" id="PR00455">
    <property type="entry name" value="HTHTETR"/>
</dbReference>
<dbReference type="FunFam" id="1.10.10.60:FF:000141">
    <property type="entry name" value="TetR family transcriptional regulator"/>
    <property type="match status" value="1"/>
</dbReference>
<evidence type="ECO:0000256" key="4">
    <source>
        <dbReference type="ARBA" id="ARBA00023163"/>
    </source>
</evidence>
<evidence type="ECO:0000256" key="6">
    <source>
        <dbReference type="SAM" id="Coils"/>
    </source>
</evidence>
<evidence type="ECO:0000313" key="8">
    <source>
        <dbReference type="EMBL" id="GEN86874.1"/>
    </source>
</evidence>
<keyword evidence="4" id="KW-0804">Transcription</keyword>
<keyword evidence="9" id="KW-1185">Reference proteome</keyword>